<keyword evidence="1" id="KW-0472">Membrane</keyword>
<dbReference type="Pfam" id="PF25842">
    <property type="entry name" value="NfeD_TM"/>
    <property type="match status" value="1"/>
</dbReference>
<dbReference type="Gene3D" id="2.40.50.140">
    <property type="entry name" value="Nucleic acid-binding proteins"/>
    <property type="match status" value="1"/>
</dbReference>
<comment type="caution">
    <text evidence="3">The sequence shown here is derived from an EMBL/GenBank/DDBJ whole genome shotgun (WGS) entry which is preliminary data.</text>
</comment>
<evidence type="ECO:0000313" key="4">
    <source>
        <dbReference type="Proteomes" id="UP000036780"/>
    </source>
</evidence>
<accession>A0A0L0QMZ5</accession>
<dbReference type="Proteomes" id="UP000036780">
    <property type="component" value="Unassembled WGS sequence"/>
</dbReference>
<evidence type="ECO:0000313" key="3">
    <source>
        <dbReference type="EMBL" id="KNE19946.1"/>
    </source>
</evidence>
<dbReference type="OrthoDB" id="1683445at2"/>
<dbReference type="GeneID" id="66870952"/>
<reference evidence="4" key="1">
    <citation type="submission" date="2015-07" db="EMBL/GenBank/DDBJ databases">
        <title>Fjat-10053 dsm26.</title>
        <authorList>
            <person name="Liu B."/>
            <person name="Wang J."/>
            <person name="Zhu Y."/>
            <person name="Liu G."/>
            <person name="Chen Q."/>
            <person name="Chen Z."/>
            <person name="Lan J."/>
            <person name="Che J."/>
            <person name="Ge C."/>
            <person name="Shi H."/>
            <person name="Pan Z."/>
            <person name="Liu X."/>
        </authorList>
    </citation>
    <scope>NUCLEOTIDE SEQUENCE [LARGE SCALE GENOMIC DNA]</scope>
    <source>
        <strain evidence="4">DSM 26</strain>
    </source>
</reference>
<keyword evidence="1" id="KW-0812">Transmembrane</keyword>
<dbReference type="AlphaFoldDB" id="A0A0L0QMZ5"/>
<evidence type="ECO:0000259" key="2">
    <source>
        <dbReference type="Pfam" id="PF25842"/>
    </source>
</evidence>
<evidence type="ECO:0000256" key="1">
    <source>
        <dbReference type="SAM" id="Phobius"/>
    </source>
</evidence>
<organism evidence="3 4">
    <name type="scientific">Virgibacillus pantothenticus</name>
    <dbReference type="NCBI Taxonomy" id="1473"/>
    <lineage>
        <taxon>Bacteria</taxon>
        <taxon>Bacillati</taxon>
        <taxon>Bacillota</taxon>
        <taxon>Bacilli</taxon>
        <taxon>Bacillales</taxon>
        <taxon>Bacillaceae</taxon>
        <taxon>Virgibacillus</taxon>
    </lineage>
</organism>
<proteinExistence type="predicted"/>
<sequence length="182" mass="19780">MTLFGLPIETLYLYMLIIAAALTIIYMLFGDVLEGIGEVLPIANPILILAFITFFSATGYLLETLTSISSLLIILTAIFIALILDTLLNVFILIPLASAEESLGYTEDSLIGRVGKIIIPIPADGYGEVVIESKSGRISKPVTAYDNQPIPEGAEVLILDIKEGVLYVEPYDKNKLDVDELS</sequence>
<gene>
    <name evidence="3" type="ORF">AFK71_16170</name>
</gene>
<name>A0A0L0QMZ5_VIRPA</name>
<feature type="domain" description="Membrane protein NfeD2 N-terminal transmembrane" evidence="2">
    <location>
        <begin position="1"/>
        <end position="101"/>
    </location>
</feature>
<protein>
    <submittedName>
        <fullName evidence="3">Membrane protein</fullName>
    </submittedName>
</protein>
<dbReference type="InterPro" id="IPR012340">
    <property type="entry name" value="NA-bd_OB-fold"/>
</dbReference>
<feature type="transmembrane region" description="Helical" evidence="1">
    <location>
        <begin position="12"/>
        <end position="30"/>
    </location>
</feature>
<dbReference type="PATRIC" id="fig|1473.5.peg.1921"/>
<dbReference type="InterPro" id="IPR058653">
    <property type="entry name" value="NfeD2_TM"/>
</dbReference>
<feature type="transmembrane region" description="Helical" evidence="1">
    <location>
        <begin position="68"/>
        <end position="94"/>
    </location>
</feature>
<keyword evidence="4" id="KW-1185">Reference proteome</keyword>
<dbReference type="RefSeq" id="WP_050352510.1">
    <property type="nucleotide sequence ID" value="NZ_BOSN01000001.1"/>
</dbReference>
<dbReference type="EMBL" id="LGTO01000007">
    <property type="protein sequence ID" value="KNE19946.1"/>
    <property type="molecule type" value="Genomic_DNA"/>
</dbReference>
<feature type="transmembrane region" description="Helical" evidence="1">
    <location>
        <begin position="42"/>
        <end position="62"/>
    </location>
</feature>
<keyword evidence="1" id="KW-1133">Transmembrane helix</keyword>